<keyword evidence="2" id="KW-1185">Reference proteome</keyword>
<sequence length="322" mass="36648">MKTFAQVLEETDGKHRHLLLGNGFSQAWRHDIFNYKNLLDSANFGARDAAIKAIFQKLETYDFETVMQSMTVSADICELYGGDAALLEAIREDADILKSSLVKAIAQTHPSLPSAVTDAQYEMARNFLSQFGSVFTLNYDLLMYWARNKVELDPDNYETDDGFRRNRTWVGSETDQNIFFLHGGLHLYDESGVIKKHAYTQDGETIIDQVRANLALNRFPIFVSEPTHFQKLDKILHNPYLNYCYGKLGKMNGNLVIYGHSMDETDTHIFEQADVSNIENVYISIFGDPNSPQNRRTKANAVSYFASCNVHFYSAESTPIWS</sequence>
<organism evidence="1 2">
    <name type="scientific">Vibrio qinghaiensis</name>
    <dbReference type="NCBI Taxonomy" id="2025808"/>
    <lineage>
        <taxon>Bacteria</taxon>
        <taxon>Pseudomonadati</taxon>
        <taxon>Pseudomonadota</taxon>
        <taxon>Gammaproteobacteria</taxon>
        <taxon>Vibrionales</taxon>
        <taxon>Vibrionaceae</taxon>
        <taxon>Vibrio</taxon>
    </lineage>
</organism>
<protein>
    <submittedName>
        <fullName evidence="1">DUF4917 domain-containing protein</fullName>
    </submittedName>
</protein>
<reference evidence="1 2" key="1">
    <citation type="submission" date="2017-08" db="EMBL/GenBank/DDBJ databases">
        <title>The Vibrio qinghaiensis sp.-Q67 is a luminous bacteria isolated firstly from Qinghai lake, Qinghai province, China, which has been proved to be very sensitive to detect environmental and food pollutants. Therefore, complete genome analysis of V. qinghaiensis sp.-Q67 highlights the potential application of this strain on detection of hazards in the contaminated environments.</title>
        <authorList>
            <person name="Gong L."/>
        </authorList>
    </citation>
    <scope>NUCLEOTIDE SEQUENCE [LARGE SCALE GENOMIC DNA]</scope>
    <source>
        <strain evidence="1 2">Q67</strain>
    </source>
</reference>
<accession>A0A223N316</accession>
<proteinExistence type="predicted"/>
<dbReference type="KEGG" id="vqi:CCZ37_16765"/>
<evidence type="ECO:0000313" key="1">
    <source>
        <dbReference type="EMBL" id="ASU24149.1"/>
    </source>
</evidence>
<dbReference type="Pfam" id="PF16263">
    <property type="entry name" value="DUF4917"/>
    <property type="match status" value="1"/>
</dbReference>
<name>A0A223N316_9VIBR</name>
<evidence type="ECO:0000313" key="2">
    <source>
        <dbReference type="Proteomes" id="UP000215148"/>
    </source>
</evidence>
<gene>
    <name evidence="1" type="ORF">CCZ37_16765</name>
</gene>
<dbReference type="EMBL" id="CP022742">
    <property type="protein sequence ID" value="ASU24149.1"/>
    <property type="molecule type" value="Genomic_DNA"/>
</dbReference>
<dbReference type="Proteomes" id="UP000215148">
    <property type="component" value="Chromosome 2"/>
</dbReference>
<dbReference type="RefSeq" id="WP_094501631.1">
    <property type="nucleotide sequence ID" value="NZ_CAWNHI010000002.1"/>
</dbReference>
<dbReference type="AlphaFoldDB" id="A0A223N316"/>
<dbReference type="InterPro" id="IPR032581">
    <property type="entry name" value="DUF4917"/>
</dbReference>